<dbReference type="Gene3D" id="3.40.50.300">
    <property type="entry name" value="P-loop containing nucleotide triphosphate hydrolases"/>
    <property type="match status" value="2"/>
</dbReference>
<sequence>MKPLQLTFSGFRSYIGQQYIDFRGHDLVGIIGDTGAGKSTILMAINFALYGTPTWDAPSPKVLIADGGEGTLVAILEFEARGRPWRVTRQLSRKTTGTFHKLESLDGGEVVHGRSVTQRVVDLVGMDNKTFLRSVLLPQGKFEQLLHASDGERAKILKGLLGLDILDTVAVRARQHRDALTPAIADLRACITALGDPRTTARTAAEDAKTISVELGQLRAAQTAVAGLLDEEKAAAEQHAALTKLRAVLSKAVQTDAAQRLRQLAALDREVTGEEHQLTARAEPLRVRREELLAELGDFRPGGSQAEALTTAVRQLSRLHERITNETQRRERHQTDVQALEALRAEAAAATAEVTRQEPLLTQAEGTLADHADVVDGLKDDLAKLRAALADARRLAEQRQELAATEQRLAAEATETAADLEKKQEAAADLDREVDAAEEELQGQRRANAAAHAGEGLAPGDACPVCEHPLPDGFTPPHAPDLKAAQRALAAAQRKAKKAGEAATEAVATHSKAQALADRATQDLTEQTTRAQVALDALTVQLGPFVLDSEDDVILAARLSALRQAAEEHAALAETAATLRKSKTEAAAKAKAVGDQVERDAAAVEREERDLGKLHAGIAELIKQVPQRYRPDDPTAAAVLARQESAGREQEELAGRWKSIDGIDDELKQLSVLREELVQRRAEHVTKPAKTASHAVLKLRATQVAIAATLSLPEAPDIDVTAEVNVHSEWAATVAAKSLDAITSADRQLIQLDQVRRRCAHQSAVIIAEAPTSGKPLEEALNDAIGRKAVAESTYQDATAKTVEYDNLVARLKIAQPHVDGLDALVKLLGDGKFVADVVHQRQQTLLGTATGLLRGMSLGRFAFGADFQVWDEHTCRLRDVKTLSGGETFQASLALALALVEHASSSSGGRAEALFLDEGFGTLDQTALVDALDALSTQASAGRLVVVISHMLAVAQHVTSLIRVTKSPVGSSLRWATEAELGALADAADAEGLHS</sequence>
<keyword evidence="4" id="KW-0175">Coiled coil</keyword>
<dbReference type="InterPro" id="IPR038729">
    <property type="entry name" value="Rad50/SbcC_AAA"/>
</dbReference>
<dbReference type="PANTHER" id="PTHR32114">
    <property type="entry name" value="ABC TRANSPORTER ABCH.3"/>
    <property type="match status" value="1"/>
</dbReference>
<feature type="domain" description="Rad50/SbcC-type AAA" evidence="5">
    <location>
        <begin position="5"/>
        <end position="160"/>
    </location>
</feature>
<feature type="coiled-coil region" evidence="4">
    <location>
        <begin position="306"/>
        <end position="350"/>
    </location>
</feature>
<dbReference type="EMBL" id="BOOZ01000023">
    <property type="protein sequence ID" value="GIJ10571.1"/>
    <property type="molecule type" value="Genomic_DNA"/>
</dbReference>
<feature type="coiled-coil region" evidence="4">
    <location>
        <begin position="375"/>
        <end position="447"/>
    </location>
</feature>
<name>A0ABQ4HY83_9ACTN</name>
<keyword evidence="7" id="KW-1185">Reference proteome</keyword>
<reference evidence="6 7" key="1">
    <citation type="submission" date="2021-01" db="EMBL/GenBank/DDBJ databases">
        <title>Whole genome shotgun sequence of Verrucosispora andamanensis NBRC 109075.</title>
        <authorList>
            <person name="Komaki H."/>
            <person name="Tamura T."/>
        </authorList>
    </citation>
    <scope>NUCLEOTIDE SEQUENCE [LARGE SCALE GENOMIC DNA]</scope>
    <source>
        <strain evidence="6 7">NBRC 109075</strain>
    </source>
</reference>
<dbReference type="SUPFAM" id="SSF52540">
    <property type="entry name" value="P-loop containing nucleoside triphosphate hydrolases"/>
    <property type="match status" value="1"/>
</dbReference>
<protein>
    <recommendedName>
        <fullName evidence="3">Nuclease SbcCD subunit C</fullName>
    </recommendedName>
</protein>
<evidence type="ECO:0000259" key="5">
    <source>
        <dbReference type="Pfam" id="PF13476"/>
    </source>
</evidence>
<evidence type="ECO:0000256" key="2">
    <source>
        <dbReference type="ARBA" id="ARBA00011322"/>
    </source>
</evidence>
<dbReference type="InterPro" id="IPR027417">
    <property type="entry name" value="P-loop_NTPase"/>
</dbReference>
<gene>
    <name evidence="6" type="primary">sbcC</name>
    <name evidence="6" type="ORF">Van01_37850</name>
</gene>
<dbReference type="PANTHER" id="PTHR32114:SF2">
    <property type="entry name" value="ABC TRANSPORTER ABCH.3"/>
    <property type="match status" value="1"/>
</dbReference>
<evidence type="ECO:0000256" key="3">
    <source>
        <dbReference type="ARBA" id="ARBA00013368"/>
    </source>
</evidence>
<comment type="caution">
    <text evidence="6">The sequence shown here is derived from an EMBL/GenBank/DDBJ whole genome shotgun (WGS) entry which is preliminary data.</text>
</comment>
<proteinExistence type="inferred from homology"/>
<comment type="similarity">
    <text evidence="1">Belongs to the SMC family. SbcC subfamily.</text>
</comment>
<dbReference type="RefSeq" id="WP_204008977.1">
    <property type="nucleotide sequence ID" value="NZ_BOOZ01000023.1"/>
</dbReference>
<accession>A0ABQ4HY83</accession>
<organism evidence="6 7">
    <name type="scientific">Micromonospora andamanensis</name>
    <dbReference type="NCBI Taxonomy" id="1287068"/>
    <lineage>
        <taxon>Bacteria</taxon>
        <taxon>Bacillati</taxon>
        <taxon>Actinomycetota</taxon>
        <taxon>Actinomycetes</taxon>
        <taxon>Micromonosporales</taxon>
        <taxon>Micromonosporaceae</taxon>
        <taxon>Micromonospora</taxon>
    </lineage>
</organism>
<evidence type="ECO:0000256" key="4">
    <source>
        <dbReference type="SAM" id="Coils"/>
    </source>
</evidence>
<comment type="subunit">
    <text evidence="2">Heterodimer of SbcC and SbcD.</text>
</comment>
<evidence type="ECO:0000256" key="1">
    <source>
        <dbReference type="ARBA" id="ARBA00006930"/>
    </source>
</evidence>
<evidence type="ECO:0000313" key="7">
    <source>
        <dbReference type="Proteomes" id="UP000647017"/>
    </source>
</evidence>
<evidence type="ECO:0000313" key="6">
    <source>
        <dbReference type="EMBL" id="GIJ10571.1"/>
    </source>
</evidence>
<dbReference type="Proteomes" id="UP000647017">
    <property type="component" value="Unassembled WGS sequence"/>
</dbReference>
<dbReference type="Pfam" id="PF13476">
    <property type="entry name" value="AAA_23"/>
    <property type="match status" value="1"/>
</dbReference>
<dbReference type="Pfam" id="PF13558">
    <property type="entry name" value="SbcC_Walker_B"/>
    <property type="match status" value="1"/>
</dbReference>